<reference evidence="2" key="1">
    <citation type="journal article" date="2020" name="MBio">
        <title>Horizontal gene transfer to a defensive symbiont with a reduced genome amongst a multipartite beetle microbiome.</title>
        <authorList>
            <person name="Waterworth S.C."/>
            <person name="Florez L.V."/>
            <person name="Rees E.R."/>
            <person name="Hertweck C."/>
            <person name="Kaltenpoth M."/>
            <person name="Kwan J.C."/>
        </authorList>
    </citation>
    <scope>NUCLEOTIDE SEQUENCE [LARGE SCALE GENOMIC DNA]</scope>
</reference>
<evidence type="ECO:0008006" key="3">
    <source>
        <dbReference type="Google" id="ProtNLM"/>
    </source>
</evidence>
<dbReference type="EMBL" id="WNDP01000027">
    <property type="protein sequence ID" value="KAF1026218.1"/>
    <property type="molecule type" value="Genomic_DNA"/>
</dbReference>
<dbReference type="Proteomes" id="UP000490535">
    <property type="component" value="Unassembled WGS sequence"/>
</dbReference>
<evidence type="ECO:0000313" key="1">
    <source>
        <dbReference type="EMBL" id="KAF1026218.1"/>
    </source>
</evidence>
<evidence type="ECO:0000313" key="2">
    <source>
        <dbReference type="Proteomes" id="UP000490535"/>
    </source>
</evidence>
<gene>
    <name evidence="1" type="ORF">GAK29_01480</name>
</gene>
<proteinExistence type="predicted"/>
<comment type="caution">
    <text evidence="1">The sequence shown here is derived from an EMBL/GenBank/DDBJ whole genome shotgun (WGS) entry which is preliminary data.</text>
</comment>
<organism evidence="1 2">
    <name type="scientific">Acinetobacter bereziniae</name>
    <name type="common">Acinetobacter genomosp. 10</name>
    <dbReference type="NCBI Taxonomy" id="106648"/>
    <lineage>
        <taxon>Bacteria</taxon>
        <taxon>Pseudomonadati</taxon>
        <taxon>Pseudomonadota</taxon>
        <taxon>Gammaproteobacteria</taxon>
        <taxon>Moraxellales</taxon>
        <taxon>Moraxellaceae</taxon>
        <taxon>Acinetobacter</taxon>
    </lineage>
</organism>
<dbReference type="AlphaFoldDB" id="A0A833PDI8"/>
<accession>A0A833PDI8</accession>
<protein>
    <recommendedName>
        <fullName evidence="3">Antitoxin</fullName>
    </recommendedName>
</protein>
<name>A0A833PDI8_ACIBZ</name>
<sequence>MIPLIKFSDIKKNPQELIIKEGHAAIVRYSDVVGFVVEPERMKQLIDAETKSLNYLDALRKVASGQLCGDDLINLD</sequence>